<dbReference type="AlphaFoldDB" id="A0ABD1AWE7"/>
<dbReference type="GO" id="GO:0016787">
    <property type="term" value="F:hydrolase activity"/>
    <property type="evidence" value="ECO:0007669"/>
    <property type="project" value="UniProtKB-KW"/>
</dbReference>
<dbReference type="Pfam" id="PF07727">
    <property type="entry name" value="RVT_2"/>
    <property type="match status" value="1"/>
</dbReference>
<evidence type="ECO:0000313" key="6">
    <source>
        <dbReference type="EMBL" id="KAL1211062.1"/>
    </source>
</evidence>
<dbReference type="Proteomes" id="UP001558713">
    <property type="component" value="Unassembled WGS sequence"/>
</dbReference>
<comment type="caution">
    <text evidence="6">The sequence shown here is derived from an EMBL/GenBank/DDBJ whole genome shotgun (WGS) entry which is preliminary data.</text>
</comment>
<proteinExistence type="predicted"/>
<dbReference type="EMBL" id="JBANAX010000384">
    <property type="protein sequence ID" value="KAL1211062.1"/>
    <property type="molecule type" value="Genomic_DNA"/>
</dbReference>
<dbReference type="Pfam" id="PF25597">
    <property type="entry name" value="SH3_retrovirus"/>
    <property type="match status" value="1"/>
</dbReference>
<name>A0ABD1AWE7_CARAN</name>
<keyword evidence="1" id="KW-0479">Metal-binding</keyword>
<dbReference type="PANTHER" id="PTHR42648:SF21">
    <property type="entry name" value="CYSTEINE-RICH RLK (RECEPTOR-LIKE PROTEIN KINASE) 8"/>
    <property type="match status" value="1"/>
</dbReference>
<dbReference type="InterPro" id="IPR039537">
    <property type="entry name" value="Retrotran_Ty1/copia-like"/>
</dbReference>
<evidence type="ECO:0000256" key="1">
    <source>
        <dbReference type="ARBA" id="ARBA00022723"/>
    </source>
</evidence>
<reference evidence="6 7" key="1">
    <citation type="submission" date="2024-04" db="EMBL/GenBank/DDBJ databases">
        <title>Genome assembly C_amara_ONT_v2.</title>
        <authorList>
            <person name="Yant L."/>
            <person name="Moore C."/>
            <person name="Slenker M."/>
        </authorList>
    </citation>
    <scope>NUCLEOTIDE SEQUENCE [LARGE SCALE GENOMIC DNA]</scope>
    <source>
        <tissue evidence="6">Leaf</tissue>
    </source>
</reference>
<dbReference type="InterPro" id="IPR057670">
    <property type="entry name" value="SH3_retrovirus"/>
</dbReference>
<dbReference type="InterPro" id="IPR013103">
    <property type="entry name" value="RVT_2"/>
</dbReference>
<evidence type="ECO:0000256" key="3">
    <source>
        <dbReference type="SAM" id="MobiDB-lite"/>
    </source>
</evidence>
<evidence type="ECO:0000259" key="4">
    <source>
        <dbReference type="Pfam" id="PF07727"/>
    </source>
</evidence>
<dbReference type="InterPro" id="IPR012337">
    <property type="entry name" value="RNaseH-like_sf"/>
</dbReference>
<accession>A0ABD1AWE7</accession>
<evidence type="ECO:0000256" key="2">
    <source>
        <dbReference type="ARBA" id="ARBA00022801"/>
    </source>
</evidence>
<dbReference type="SUPFAM" id="SSF53098">
    <property type="entry name" value="Ribonuclease H-like"/>
    <property type="match status" value="1"/>
</dbReference>
<evidence type="ECO:0000259" key="5">
    <source>
        <dbReference type="Pfam" id="PF25597"/>
    </source>
</evidence>
<feature type="domain" description="Retroviral polymerase SH3-like" evidence="5">
    <location>
        <begin position="45"/>
        <end position="94"/>
    </location>
</feature>
<feature type="region of interest" description="Disordered" evidence="3">
    <location>
        <begin position="105"/>
        <end position="124"/>
    </location>
</feature>
<protein>
    <submittedName>
        <fullName evidence="6">Retrovirus-related Pol polyprotein from transposon TNT 1-94</fullName>
    </submittedName>
</protein>
<sequence length="308" mass="35034">MARAMMHGNDVAKHFWAEAVNTACYIINRVYVRKGTNMTPYQLWKDQLGKFDAKSDEEIFLGYSGSSTAFRVFNKRSRTVQETVNVVFDDASFYRNVLPSDVNQEDLDNDARVQEEQTTEDKTESCEESSIVPLTQVHRNHSKQDVIGTIQGGRITRGKQIDFKQMVGKRQEKEKEIQETSDQIAEVVRFACFVSGIEPKNHKEALVDEFWIAAMQEELEQFERSDVWDLVPRPQDANVVGTKWIFKNKTDGSGTVIRNKARLVAQGYSQVEGVDFDETFAPVARLESIRFLFGMACALNFEVASDGC</sequence>
<dbReference type="PANTHER" id="PTHR42648">
    <property type="entry name" value="TRANSPOSASE, PUTATIVE-RELATED"/>
    <property type="match status" value="1"/>
</dbReference>
<feature type="compositionally biased region" description="Basic and acidic residues" evidence="3">
    <location>
        <begin position="109"/>
        <end position="124"/>
    </location>
</feature>
<evidence type="ECO:0000313" key="7">
    <source>
        <dbReference type="Proteomes" id="UP001558713"/>
    </source>
</evidence>
<keyword evidence="2" id="KW-0378">Hydrolase</keyword>
<feature type="domain" description="Reverse transcriptase Ty1/copia-type" evidence="4">
    <location>
        <begin position="226"/>
        <end position="301"/>
    </location>
</feature>
<organism evidence="6 7">
    <name type="scientific">Cardamine amara subsp. amara</name>
    <dbReference type="NCBI Taxonomy" id="228776"/>
    <lineage>
        <taxon>Eukaryota</taxon>
        <taxon>Viridiplantae</taxon>
        <taxon>Streptophyta</taxon>
        <taxon>Embryophyta</taxon>
        <taxon>Tracheophyta</taxon>
        <taxon>Spermatophyta</taxon>
        <taxon>Magnoliopsida</taxon>
        <taxon>eudicotyledons</taxon>
        <taxon>Gunneridae</taxon>
        <taxon>Pentapetalae</taxon>
        <taxon>rosids</taxon>
        <taxon>malvids</taxon>
        <taxon>Brassicales</taxon>
        <taxon>Brassicaceae</taxon>
        <taxon>Cardamineae</taxon>
        <taxon>Cardamine</taxon>
    </lineage>
</organism>
<dbReference type="GO" id="GO:0046872">
    <property type="term" value="F:metal ion binding"/>
    <property type="evidence" value="ECO:0007669"/>
    <property type="project" value="UniProtKB-KW"/>
</dbReference>
<keyword evidence="7" id="KW-1185">Reference proteome</keyword>
<gene>
    <name evidence="6" type="ORF">V5N11_018471</name>
</gene>